<dbReference type="Pfam" id="PF00677">
    <property type="entry name" value="Lum_binding"/>
    <property type="match status" value="2"/>
</dbReference>
<dbReference type="GO" id="GO:0004746">
    <property type="term" value="F:riboflavin synthase activity"/>
    <property type="evidence" value="ECO:0007669"/>
    <property type="project" value="UniProtKB-EC"/>
</dbReference>
<accession>A0A381ST64</accession>
<dbReference type="CDD" id="cd00402">
    <property type="entry name" value="Riboflavin_synthase_like"/>
    <property type="match status" value="1"/>
</dbReference>
<evidence type="ECO:0000256" key="4">
    <source>
        <dbReference type="ARBA" id="ARBA00012827"/>
    </source>
</evidence>
<dbReference type="Gene3D" id="2.40.30.20">
    <property type="match status" value="2"/>
</dbReference>
<name>A0A381ST64_9ZZZZ</name>
<evidence type="ECO:0000256" key="3">
    <source>
        <dbReference type="ARBA" id="ARBA00004887"/>
    </source>
</evidence>
<dbReference type="GO" id="GO:0009231">
    <property type="term" value="P:riboflavin biosynthetic process"/>
    <property type="evidence" value="ECO:0007669"/>
    <property type="project" value="UniProtKB-KW"/>
</dbReference>
<dbReference type="InterPro" id="IPR017938">
    <property type="entry name" value="Riboflavin_synthase-like_b-brl"/>
</dbReference>
<evidence type="ECO:0000256" key="5">
    <source>
        <dbReference type="ARBA" id="ARBA00013950"/>
    </source>
</evidence>
<keyword evidence="8" id="KW-0677">Repeat</keyword>
<dbReference type="FunFam" id="2.40.30.20:FF:000004">
    <property type="entry name" value="Riboflavin synthase, alpha subunit"/>
    <property type="match status" value="1"/>
</dbReference>
<dbReference type="NCBIfam" id="NF006767">
    <property type="entry name" value="PRK09289.1"/>
    <property type="match status" value="1"/>
</dbReference>
<evidence type="ECO:0000313" key="10">
    <source>
        <dbReference type="EMBL" id="SVA06528.1"/>
    </source>
</evidence>
<organism evidence="10">
    <name type="scientific">marine metagenome</name>
    <dbReference type="NCBI Taxonomy" id="408172"/>
    <lineage>
        <taxon>unclassified sequences</taxon>
        <taxon>metagenomes</taxon>
        <taxon>ecological metagenomes</taxon>
    </lineage>
</organism>
<dbReference type="EMBL" id="UINC01003462">
    <property type="protein sequence ID" value="SVA06528.1"/>
    <property type="molecule type" value="Genomic_DNA"/>
</dbReference>
<proteinExistence type="predicted"/>
<dbReference type="PIRSF" id="PIRSF000498">
    <property type="entry name" value="Riboflavin_syn_A"/>
    <property type="match status" value="1"/>
</dbReference>
<dbReference type="InterPro" id="IPR023366">
    <property type="entry name" value="ATP_synth_asu-like_sf"/>
</dbReference>
<feature type="domain" description="Lumazine-binding" evidence="9">
    <location>
        <begin position="1"/>
        <end position="94"/>
    </location>
</feature>
<keyword evidence="6" id="KW-0686">Riboflavin biosynthesis</keyword>
<evidence type="ECO:0000256" key="1">
    <source>
        <dbReference type="ARBA" id="ARBA00000968"/>
    </source>
</evidence>
<evidence type="ECO:0000256" key="7">
    <source>
        <dbReference type="ARBA" id="ARBA00022679"/>
    </source>
</evidence>
<dbReference type="PROSITE" id="PS51177">
    <property type="entry name" value="LUMAZINE_BIND"/>
    <property type="match status" value="2"/>
</dbReference>
<dbReference type="EC" id="2.5.1.9" evidence="4"/>
<evidence type="ECO:0000259" key="9">
    <source>
        <dbReference type="PROSITE" id="PS51177"/>
    </source>
</evidence>
<dbReference type="SUPFAM" id="SSF63380">
    <property type="entry name" value="Riboflavin synthase domain-like"/>
    <property type="match status" value="2"/>
</dbReference>
<comment type="catalytic activity">
    <reaction evidence="1">
        <text>2 6,7-dimethyl-8-(1-D-ribityl)lumazine + H(+) = 5-amino-6-(D-ribitylamino)uracil + riboflavin</text>
        <dbReference type="Rhea" id="RHEA:20772"/>
        <dbReference type="ChEBI" id="CHEBI:15378"/>
        <dbReference type="ChEBI" id="CHEBI:15934"/>
        <dbReference type="ChEBI" id="CHEBI:57986"/>
        <dbReference type="ChEBI" id="CHEBI:58201"/>
        <dbReference type="EC" id="2.5.1.9"/>
    </reaction>
</comment>
<protein>
    <recommendedName>
        <fullName evidence="5">Riboflavin synthase</fullName>
        <ecNumber evidence="4">2.5.1.9</ecNumber>
    </recommendedName>
</protein>
<comment type="pathway">
    <text evidence="3">Cofactor biosynthesis; riboflavin biosynthesis; riboflavin from 2-hydroxy-3-oxobutyl phosphate and 5-amino-6-(D-ribitylamino)uracil: step 2/2.</text>
</comment>
<dbReference type="InterPro" id="IPR026017">
    <property type="entry name" value="Lumazine-bd_dom"/>
</dbReference>
<gene>
    <name evidence="10" type="ORF">METZ01_LOCUS59382</name>
</gene>
<dbReference type="NCBIfam" id="TIGR00187">
    <property type="entry name" value="ribE"/>
    <property type="match status" value="1"/>
</dbReference>
<reference evidence="10" key="1">
    <citation type="submission" date="2018-05" db="EMBL/GenBank/DDBJ databases">
        <authorList>
            <person name="Lanie J.A."/>
            <person name="Ng W.-L."/>
            <person name="Kazmierczak K.M."/>
            <person name="Andrzejewski T.M."/>
            <person name="Davidsen T.M."/>
            <person name="Wayne K.J."/>
            <person name="Tettelin H."/>
            <person name="Glass J.I."/>
            <person name="Rusch D."/>
            <person name="Podicherti R."/>
            <person name="Tsui H.-C.T."/>
            <person name="Winkler M.E."/>
        </authorList>
    </citation>
    <scope>NUCLEOTIDE SEQUENCE</scope>
</reference>
<sequence>MFSGIIEEIGTVKSYDGETLTVRANRVLQDLEISQSIMIAGACLTVVAISKSSYTFTVETIPETRARTNFKELIPGNNVNLERALRYGDRVGGHMVQGHVDGVGTVQSIVEDTNSKLIVIEADQNIIVSIVEKGFITVDGTSLTVVSRNDDTFSIAIIPHTLTHTTLNQLSKGSKVNLEVDMTAKYIAKLLEPYRNHFPN</sequence>
<evidence type="ECO:0000256" key="2">
    <source>
        <dbReference type="ARBA" id="ARBA00002803"/>
    </source>
</evidence>
<evidence type="ECO:0000256" key="8">
    <source>
        <dbReference type="ARBA" id="ARBA00022737"/>
    </source>
</evidence>
<dbReference type="PANTHER" id="PTHR21098">
    <property type="entry name" value="RIBOFLAVIN SYNTHASE ALPHA CHAIN"/>
    <property type="match status" value="1"/>
</dbReference>
<comment type="function">
    <text evidence="2">Catalyzes the dismutation of two molecules of 6,7-dimethyl-8-ribityllumazine, resulting in the formation of riboflavin and 5-amino-6-(D-ribitylamino)uracil.</text>
</comment>
<evidence type="ECO:0000256" key="6">
    <source>
        <dbReference type="ARBA" id="ARBA00022619"/>
    </source>
</evidence>
<keyword evidence="7" id="KW-0808">Transferase</keyword>
<feature type="domain" description="Lumazine-binding" evidence="9">
    <location>
        <begin position="95"/>
        <end position="191"/>
    </location>
</feature>
<dbReference type="PANTHER" id="PTHR21098:SF12">
    <property type="entry name" value="RIBOFLAVIN SYNTHASE"/>
    <property type="match status" value="1"/>
</dbReference>
<dbReference type="AlphaFoldDB" id="A0A381ST64"/>
<dbReference type="InterPro" id="IPR001783">
    <property type="entry name" value="Lumazine-bd"/>
</dbReference>